<accession>A0A1H8C481</accession>
<evidence type="ECO:0000256" key="7">
    <source>
        <dbReference type="ARBA" id="ARBA00034473"/>
    </source>
</evidence>
<dbReference type="InterPro" id="IPR050490">
    <property type="entry name" value="Bact_solute-bd_prot1"/>
</dbReference>
<dbReference type="NCBIfam" id="NF008211">
    <property type="entry name" value="PRK10974.1"/>
    <property type="match status" value="1"/>
</dbReference>
<dbReference type="Gene3D" id="3.40.190.10">
    <property type="entry name" value="Periplasmic binding protein-like II"/>
    <property type="match status" value="2"/>
</dbReference>
<evidence type="ECO:0000313" key="9">
    <source>
        <dbReference type="EMBL" id="SEM89088.1"/>
    </source>
</evidence>
<sequence length="443" mass="48050">MFPTPRTSVLSLAVLTATGLAQSASAQTEIQWWHAMGGELGTKLEEIVAGYNASQSDYVVVPTYKGTYPETMTAAIAAFRAGEQPAVVQVFEVGTGTMMAAEGAVYPVYQLMADMQADFDPAAFLPSVVGYYTDTDGNMLSMPFNSSTPIMYYNKDVFEAAGLDRETPPATWEELESFSRQIVESGAAPCGLTTAWISWIQTENLSAWHNQPIGTLENGFGGLGTELSLNGPLQVKHWDNLARWQDEGLFQYGGPTGGDDAPPKFYAQECAIYMNSSAGRAGVVANATDFEVGYGMLPYYEGTDGAPQNSIIGGATLWVMAGRDEAEYPGVADFFSYLSSAEVQADWHQFTGYLPITQAAYDLTREQGFYDENPGTEISIQQITLNEPTPNSKGLRFGSYVQIRSLIDEEFEAVLAGDKDAQTALDDLVARGNTLLREFEAAN</sequence>
<dbReference type="InterPro" id="IPR006059">
    <property type="entry name" value="SBP"/>
</dbReference>
<comment type="subunit">
    <text evidence="3">The complex is composed of two ATP-binding proteins (UgpC), two transmembrane proteins (UgpA and UgpE) and a solute-binding protein (UgpB).</text>
</comment>
<keyword evidence="5" id="KW-0813">Transport</keyword>
<evidence type="ECO:0000256" key="3">
    <source>
        <dbReference type="ARBA" id="ARBA00011557"/>
    </source>
</evidence>
<dbReference type="AlphaFoldDB" id="A0A1H8C481"/>
<dbReference type="PANTHER" id="PTHR43649:SF31">
    <property type="entry name" value="SN-GLYCEROL-3-PHOSPHATE-BINDING PERIPLASMIC PROTEIN UGPB"/>
    <property type="match status" value="1"/>
</dbReference>
<comment type="function">
    <text evidence="7">Part of the ABC transporter complex UgpBAEC involved in sn-glycerol-3-phosphate (G3P) import. Binds G3P.</text>
</comment>
<dbReference type="RefSeq" id="WP_089900331.1">
    <property type="nucleotide sequence ID" value="NZ_FOCI01000006.1"/>
</dbReference>
<dbReference type="SUPFAM" id="SSF53850">
    <property type="entry name" value="Periplasmic binding protein-like II"/>
    <property type="match status" value="1"/>
</dbReference>
<evidence type="ECO:0000256" key="4">
    <source>
        <dbReference type="ARBA" id="ARBA00017470"/>
    </source>
</evidence>
<dbReference type="OrthoDB" id="9762335at2"/>
<keyword evidence="10" id="KW-1185">Reference proteome</keyword>
<reference evidence="9 10" key="1">
    <citation type="submission" date="2016-10" db="EMBL/GenBank/DDBJ databases">
        <authorList>
            <person name="de Groot N.N."/>
        </authorList>
    </citation>
    <scope>NUCLEOTIDE SEQUENCE [LARGE SCALE GENOMIC DNA]</scope>
    <source>
        <strain evidence="9 10">DSM 16213</strain>
    </source>
</reference>
<evidence type="ECO:0000256" key="6">
    <source>
        <dbReference type="ARBA" id="ARBA00022729"/>
    </source>
</evidence>
<dbReference type="EMBL" id="FOCI01000006">
    <property type="protein sequence ID" value="SEM89088.1"/>
    <property type="molecule type" value="Genomic_DNA"/>
</dbReference>
<evidence type="ECO:0000256" key="2">
    <source>
        <dbReference type="ARBA" id="ARBA00008520"/>
    </source>
</evidence>
<evidence type="ECO:0000256" key="5">
    <source>
        <dbReference type="ARBA" id="ARBA00022448"/>
    </source>
</evidence>
<comment type="subcellular location">
    <subcellularLocation>
        <location evidence="1">Periplasm</location>
    </subcellularLocation>
</comment>
<dbReference type="CDD" id="cd14748">
    <property type="entry name" value="PBP2_UgpB"/>
    <property type="match status" value="1"/>
</dbReference>
<dbReference type="Pfam" id="PF13416">
    <property type="entry name" value="SBP_bac_8"/>
    <property type="match status" value="1"/>
</dbReference>
<name>A0A1H8C481_9RHOB</name>
<dbReference type="PANTHER" id="PTHR43649">
    <property type="entry name" value="ARABINOSE-BINDING PROTEIN-RELATED"/>
    <property type="match status" value="1"/>
</dbReference>
<organism evidence="9 10">
    <name type="scientific">Loktanella fryxellensis</name>
    <dbReference type="NCBI Taxonomy" id="245187"/>
    <lineage>
        <taxon>Bacteria</taxon>
        <taxon>Pseudomonadati</taxon>
        <taxon>Pseudomonadota</taxon>
        <taxon>Alphaproteobacteria</taxon>
        <taxon>Rhodobacterales</taxon>
        <taxon>Roseobacteraceae</taxon>
        <taxon>Loktanella</taxon>
    </lineage>
</organism>
<dbReference type="Proteomes" id="UP000199585">
    <property type="component" value="Unassembled WGS sequence"/>
</dbReference>
<feature type="signal peptide" evidence="8">
    <location>
        <begin position="1"/>
        <end position="26"/>
    </location>
</feature>
<keyword evidence="6 8" id="KW-0732">Signal</keyword>
<dbReference type="GO" id="GO:0042597">
    <property type="term" value="C:periplasmic space"/>
    <property type="evidence" value="ECO:0007669"/>
    <property type="project" value="UniProtKB-SubCell"/>
</dbReference>
<evidence type="ECO:0000256" key="1">
    <source>
        <dbReference type="ARBA" id="ARBA00004418"/>
    </source>
</evidence>
<evidence type="ECO:0000256" key="8">
    <source>
        <dbReference type="SAM" id="SignalP"/>
    </source>
</evidence>
<feature type="chain" id="PRO_5011497312" description="sn-glycerol-3-phosphate-binding periplasmic protein UgpB" evidence="8">
    <location>
        <begin position="27"/>
        <end position="443"/>
    </location>
</feature>
<comment type="similarity">
    <text evidence="2">Belongs to the bacterial solute-binding protein 1 family.</text>
</comment>
<evidence type="ECO:0000313" key="10">
    <source>
        <dbReference type="Proteomes" id="UP000199585"/>
    </source>
</evidence>
<gene>
    <name evidence="9" type="ORF">SAMN04488003_10627</name>
</gene>
<dbReference type="STRING" id="245187.SAMN04488003_10627"/>
<proteinExistence type="inferred from homology"/>
<protein>
    <recommendedName>
        <fullName evidence="4">sn-glycerol-3-phosphate-binding periplasmic protein UgpB</fullName>
    </recommendedName>
</protein>